<dbReference type="EMBL" id="JAAXLA010000066">
    <property type="protein sequence ID" value="NMI00849.1"/>
    <property type="molecule type" value="Genomic_DNA"/>
</dbReference>
<dbReference type="RefSeq" id="WP_169384312.1">
    <property type="nucleotide sequence ID" value="NZ_JAAXLA010000066.1"/>
</dbReference>
<evidence type="ECO:0000256" key="6">
    <source>
        <dbReference type="ARBA" id="ARBA00023015"/>
    </source>
</evidence>
<dbReference type="InterPro" id="IPR041916">
    <property type="entry name" value="Anti_sigma_zinc_sf"/>
</dbReference>
<evidence type="ECO:0000259" key="12">
    <source>
        <dbReference type="Pfam" id="PF10099"/>
    </source>
</evidence>
<keyword evidence="14" id="KW-1185">Reference proteome</keyword>
<keyword evidence="4" id="KW-0812">Transmembrane</keyword>
<dbReference type="Proteomes" id="UP000820669">
    <property type="component" value="Unassembled WGS sequence"/>
</dbReference>
<organism evidence="13 14">
    <name type="scientific">Pseudonocardia acidicola</name>
    <dbReference type="NCBI Taxonomy" id="2724939"/>
    <lineage>
        <taxon>Bacteria</taxon>
        <taxon>Bacillati</taxon>
        <taxon>Actinomycetota</taxon>
        <taxon>Actinomycetes</taxon>
        <taxon>Pseudonocardiales</taxon>
        <taxon>Pseudonocardiaceae</taxon>
        <taxon>Pseudonocardia</taxon>
    </lineage>
</organism>
<evidence type="ECO:0000256" key="5">
    <source>
        <dbReference type="ARBA" id="ARBA00022989"/>
    </source>
</evidence>
<dbReference type="Pfam" id="PF10099">
    <property type="entry name" value="RskA_C"/>
    <property type="match status" value="1"/>
</dbReference>
<keyword evidence="7" id="KW-0472">Membrane</keyword>
<dbReference type="InterPro" id="IPR018764">
    <property type="entry name" value="RskA_C"/>
</dbReference>
<evidence type="ECO:0000313" key="13">
    <source>
        <dbReference type="EMBL" id="NMI00849.1"/>
    </source>
</evidence>
<comment type="subcellular location">
    <subcellularLocation>
        <location evidence="2">Cell membrane</location>
    </subcellularLocation>
    <subcellularLocation>
        <location evidence="1">Membrane</location>
        <topology evidence="1">Single-pass membrane protein</topology>
    </subcellularLocation>
</comment>
<evidence type="ECO:0000313" key="14">
    <source>
        <dbReference type="Proteomes" id="UP000820669"/>
    </source>
</evidence>
<dbReference type="PANTHER" id="PTHR37461:SF1">
    <property type="entry name" value="ANTI-SIGMA-K FACTOR RSKA"/>
    <property type="match status" value="1"/>
</dbReference>
<evidence type="ECO:0000256" key="4">
    <source>
        <dbReference type="ARBA" id="ARBA00022692"/>
    </source>
</evidence>
<keyword evidence="8" id="KW-0804">Transcription</keyword>
<feature type="domain" description="Anti-sigma K factor RskA C-terminal" evidence="12">
    <location>
        <begin position="135"/>
        <end position="278"/>
    </location>
</feature>
<name>A0ABX1SK14_9PSEU</name>
<sequence length="288" mass="29619">MNAPRSQTCPVTEQAVGWALHALEPGEELEVLRHLPTCPTCQAAVREAEELLSGLGASVEQVDPPAGLRDSLLSAAEETPQERPAPLPQVTPEDEPAGGAGARVPQGGEPTRFPAAAARPAGGGWLSSRSRKLVAASIALVAALSIGGLAVRTAQLQAERDAQTAQAQSIFDMVAQFDKPGTKHAWLTTRPGASPVAAVMVNGIEQQVVTVGLPPNATDRDVYVLWGMHDGTPQAIGTFDVTPTQSGPHNVGSAPEVGGFSGYAISIEPGRTAPASPSTVVASGQVET</sequence>
<evidence type="ECO:0000256" key="7">
    <source>
        <dbReference type="ARBA" id="ARBA00023136"/>
    </source>
</evidence>
<accession>A0ABX1SK14</accession>
<dbReference type="PANTHER" id="PTHR37461">
    <property type="entry name" value="ANTI-SIGMA-K FACTOR RSKA"/>
    <property type="match status" value="1"/>
</dbReference>
<evidence type="ECO:0000256" key="11">
    <source>
        <dbReference type="SAM" id="MobiDB-lite"/>
    </source>
</evidence>
<reference evidence="13 14" key="1">
    <citation type="submission" date="2020-04" db="EMBL/GenBank/DDBJ databases">
        <authorList>
            <person name="Klaysubun C."/>
            <person name="Duangmal K."/>
            <person name="Lipun K."/>
        </authorList>
    </citation>
    <scope>NUCLEOTIDE SEQUENCE [LARGE SCALE GENOMIC DNA]</scope>
    <source>
        <strain evidence="13 14">K10HN5</strain>
    </source>
</reference>
<evidence type="ECO:0000256" key="1">
    <source>
        <dbReference type="ARBA" id="ARBA00004167"/>
    </source>
</evidence>
<keyword evidence="3" id="KW-1003">Cell membrane</keyword>
<dbReference type="InterPro" id="IPR051474">
    <property type="entry name" value="Anti-sigma-K/W_factor"/>
</dbReference>
<proteinExistence type="predicted"/>
<feature type="region of interest" description="Disordered" evidence="11">
    <location>
        <begin position="76"/>
        <end position="112"/>
    </location>
</feature>
<protein>
    <recommendedName>
        <fullName evidence="10">Regulator of SigK</fullName>
    </recommendedName>
    <alternativeName>
        <fullName evidence="9">Sigma-K anti-sigma factor RskA</fullName>
    </alternativeName>
</protein>
<evidence type="ECO:0000256" key="10">
    <source>
        <dbReference type="ARBA" id="ARBA00030803"/>
    </source>
</evidence>
<keyword evidence="5" id="KW-1133">Transmembrane helix</keyword>
<keyword evidence="6" id="KW-0805">Transcription regulation</keyword>
<comment type="caution">
    <text evidence="13">The sequence shown here is derived from an EMBL/GenBank/DDBJ whole genome shotgun (WGS) entry which is preliminary data.</text>
</comment>
<evidence type="ECO:0000256" key="8">
    <source>
        <dbReference type="ARBA" id="ARBA00023163"/>
    </source>
</evidence>
<evidence type="ECO:0000256" key="2">
    <source>
        <dbReference type="ARBA" id="ARBA00004236"/>
    </source>
</evidence>
<gene>
    <name evidence="13" type="ORF">HF526_26610</name>
</gene>
<evidence type="ECO:0000256" key="9">
    <source>
        <dbReference type="ARBA" id="ARBA00029829"/>
    </source>
</evidence>
<evidence type="ECO:0000256" key="3">
    <source>
        <dbReference type="ARBA" id="ARBA00022475"/>
    </source>
</evidence>
<dbReference type="Gene3D" id="1.10.10.1320">
    <property type="entry name" value="Anti-sigma factor, zinc-finger domain"/>
    <property type="match status" value="1"/>
</dbReference>